<dbReference type="EMBL" id="PIPL01000001">
    <property type="protein sequence ID" value="RUO26442.1"/>
    <property type="molecule type" value="Genomic_DNA"/>
</dbReference>
<evidence type="ECO:0000256" key="6">
    <source>
        <dbReference type="ARBA" id="ARBA00023186"/>
    </source>
</evidence>
<reference evidence="11 12" key="1">
    <citation type="journal article" date="2011" name="Front. Microbiol.">
        <title>Genomic signatures of strain selection and enhancement in Bacillus atrophaeus var. globigii, a historical biowarfare simulant.</title>
        <authorList>
            <person name="Gibbons H.S."/>
            <person name="Broomall S.M."/>
            <person name="McNew L.A."/>
            <person name="Daligault H."/>
            <person name="Chapman C."/>
            <person name="Bruce D."/>
            <person name="Karavis M."/>
            <person name="Krepps M."/>
            <person name="McGregor P.A."/>
            <person name="Hong C."/>
            <person name="Park K.H."/>
            <person name="Akmal A."/>
            <person name="Feldman A."/>
            <person name="Lin J.S."/>
            <person name="Chang W.E."/>
            <person name="Higgs B.W."/>
            <person name="Demirev P."/>
            <person name="Lindquist J."/>
            <person name="Liem A."/>
            <person name="Fochler E."/>
            <person name="Read T.D."/>
            <person name="Tapia R."/>
            <person name="Johnson S."/>
            <person name="Bishop-Lilly K.A."/>
            <person name="Detter C."/>
            <person name="Han C."/>
            <person name="Sozhamannan S."/>
            <person name="Rosenzweig C.N."/>
            <person name="Skowronski E.W."/>
        </authorList>
    </citation>
    <scope>NUCLEOTIDE SEQUENCE [LARGE SCALE GENOMIC DNA]</scope>
    <source>
        <strain evidence="11 12">MLST1</strain>
    </source>
</reference>
<dbReference type="PIRSF" id="PIRSF006170">
    <property type="entry name" value="YfgM"/>
    <property type="match status" value="1"/>
</dbReference>
<evidence type="ECO:0000313" key="11">
    <source>
        <dbReference type="EMBL" id="RUO26442.1"/>
    </source>
</evidence>
<evidence type="ECO:0000256" key="9">
    <source>
        <dbReference type="SAM" id="Phobius"/>
    </source>
</evidence>
<comment type="caution">
    <text evidence="11">The sequence shown here is derived from an EMBL/GenBank/DDBJ whole genome shotgun (WGS) entry which is preliminary data.</text>
</comment>
<dbReference type="InterPro" id="IPR011990">
    <property type="entry name" value="TPR-like_helical_dom_sf"/>
</dbReference>
<dbReference type="GO" id="GO:0005886">
    <property type="term" value="C:plasma membrane"/>
    <property type="evidence" value="ECO:0007669"/>
    <property type="project" value="UniProtKB-SubCell"/>
</dbReference>
<keyword evidence="5 9" id="KW-0472">Membrane</keyword>
<evidence type="ECO:0000256" key="4">
    <source>
        <dbReference type="ARBA" id="ARBA00022989"/>
    </source>
</evidence>
<dbReference type="Pfam" id="PF09976">
    <property type="entry name" value="TPR_21"/>
    <property type="match status" value="1"/>
</dbReference>
<comment type="subcellular location">
    <subcellularLocation>
        <location evidence="1">Cell membrane</location>
        <topology evidence="1">Single-pass type II membrane protein</topology>
    </subcellularLocation>
</comment>
<evidence type="ECO:0000256" key="3">
    <source>
        <dbReference type="ARBA" id="ARBA00022692"/>
    </source>
</evidence>
<dbReference type="GO" id="GO:0044877">
    <property type="term" value="F:protein-containing complex binding"/>
    <property type="evidence" value="ECO:0007669"/>
    <property type="project" value="InterPro"/>
</dbReference>
<keyword evidence="12" id="KW-1185">Reference proteome</keyword>
<evidence type="ECO:0000256" key="1">
    <source>
        <dbReference type="ARBA" id="ARBA00004401"/>
    </source>
</evidence>
<comment type="similarity">
    <text evidence="7">Belongs to the YfgM family.</text>
</comment>
<organism evidence="11 12">
    <name type="scientific">Aliidiomarina minuta</name>
    <dbReference type="NCBI Taxonomy" id="880057"/>
    <lineage>
        <taxon>Bacteria</taxon>
        <taxon>Pseudomonadati</taxon>
        <taxon>Pseudomonadota</taxon>
        <taxon>Gammaproteobacteria</taxon>
        <taxon>Alteromonadales</taxon>
        <taxon>Idiomarinaceae</taxon>
        <taxon>Aliidiomarina</taxon>
    </lineage>
</organism>
<feature type="domain" description="Ancillary SecYEG translocon subunit/Cell division coordinator CpoB TPR" evidence="10">
    <location>
        <begin position="32"/>
        <end position="223"/>
    </location>
</feature>
<evidence type="ECO:0000256" key="5">
    <source>
        <dbReference type="ARBA" id="ARBA00023136"/>
    </source>
</evidence>
<protein>
    <recommendedName>
        <fullName evidence="8">Ancillary SecYEG translocon subunit</fullName>
    </recommendedName>
</protein>
<name>A0A432W8P1_9GAMM</name>
<evidence type="ECO:0000256" key="2">
    <source>
        <dbReference type="ARBA" id="ARBA00022475"/>
    </source>
</evidence>
<evidence type="ECO:0000313" key="12">
    <source>
        <dbReference type="Proteomes" id="UP000288293"/>
    </source>
</evidence>
<evidence type="ECO:0000256" key="7">
    <source>
        <dbReference type="ARBA" id="ARBA00024197"/>
    </source>
</evidence>
<keyword evidence="2" id="KW-1003">Cell membrane</keyword>
<keyword evidence="6" id="KW-0143">Chaperone</keyword>
<dbReference type="PANTHER" id="PTHR38035:SF1">
    <property type="entry name" value="ANCILLARY SECYEG TRANSLOCON SUBUNIT"/>
    <property type="match status" value="1"/>
</dbReference>
<evidence type="ECO:0000259" key="10">
    <source>
        <dbReference type="Pfam" id="PF09976"/>
    </source>
</evidence>
<keyword evidence="4 9" id="KW-1133">Transmembrane helix</keyword>
<sequence>MERAKHSFNNFRRQIKEDFPVEDEDQQVEQIKKFLREYGIWIGAGIVIGLGSLFSWRAWQASTIDDQHQRTAAYEQVSERLQRGADDETMQLADQLLNEMDDTSYAVVTRLQLAQQAVRDGELERAADILYKAHEQAGEPVVKAMALVRLARVQMSLGEHDAALTTLQQDVPQSFKGQVAEVRGDVYLAQGNHGEARSAYQTAINEGDASVSPALQMKFDNLASE</sequence>
<feature type="transmembrane region" description="Helical" evidence="9">
    <location>
        <begin position="38"/>
        <end position="59"/>
    </location>
</feature>
<dbReference type="PANTHER" id="PTHR38035">
    <property type="entry name" value="UPF0070 PROTEIN YFGM"/>
    <property type="match status" value="1"/>
</dbReference>
<dbReference type="SUPFAM" id="SSF48452">
    <property type="entry name" value="TPR-like"/>
    <property type="match status" value="1"/>
</dbReference>
<gene>
    <name evidence="11" type="ORF">CWE09_06965</name>
</gene>
<dbReference type="AlphaFoldDB" id="A0A432W8P1"/>
<dbReference type="Proteomes" id="UP000288293">
    <property type="component" value="Unassembled WGS sequence"/>
</dbReference>
<dbReference type="InterPro" id="IPR026039">
    <property type="entry name" value="YfgM"/>
</dbReference>
<keyword evidence="3 9" id="KW-0812">Transmembrane</keyword>
<dbReference type="InterPro" id="IPR018704">
    <property type="entry name" value="SecYEG/CpoB_TPR"/>
</dbReference>
<evidence type="ECO:0000256" key="8">
    <source>
        <dbReference type="ARBA" id="ARBA00024235"/>
    </source>
</evidence>
<accession>A0A432W8P1</accession>
<proteinExistence type="inferred from homology"/>
<dbReference type="Gene3D" id="1.25.40.10">
    <property type="entry name" value="Tetratricopeptide repeat domain"/>
    <property type="match status" value="1"/>
</dbReference>